<accession>A0A266LSR1</accession>
<proteinExistence type="predicted"/>
<feature type="chain" id="PRO_5012560243" evidence="2">
    <location>
        <begin position="25"/>
        <end position="124"/>
    </location>
</feature>
<dbReference type="AlphaFoldDB" id="A0A266LSR1"/>
<evidence type="ECO:0000256" key="1">
    <source>
        <dbReference type="SAM" id="MobiDB-lite"/>
    </source>
</evidence>
<evidence type="ECO:0000313" key="4">
    <source>
        <dbReference type="Proteomes" id="UP000216113"/>
    </source>
</evidence>
<feature type="signal peptide" evidence="2">
    <location>
        <begin position="1"/>
        <end position="24"/>
    </location>
</feature>
<dbReference type="EMBL" id="NQKL01000015">
    <property type="protein sequence ID" value="OZY40427.1"/>
    <property type="molecule type" value="Genomic_DNA"/>
</dbReference>
<name>A0A266LSR1_PSEFR</name>
<sequence length="124" mass="14795">MKFHAPRMVLLSLFAFAAMGSASATPIKTPPAVFATQPATVETTAPMAANPWPTLAGQQPAALLARDDHNRYDNRWHARRDDRRRENWRRDQWRREQARREAERRRHDRAMHQRYDNHHRDYRR</sequence>
<gene>
    <name evidence="3" type="ORF">CJF43_17680</name>
</gene>
<protein>
    <submittedName>
        <fullName evidence="3">Uncharacterized protein</fullName>
    </submittedName>
</protein>
<organism evidence="3 4">
    <name type="scientific">Pseudomonas fragi</name>
    <dbReference type="NCBI Taxonomy" id="296"/>
    <lineage>
        <taxon>Bacteria</taxon>
        <taxon>Pseudomonadati</taxon>
        <taxon>Pseudomonadota</taxon>
        <taxon>Gammaproteobacteria</taxon>
        <taxon>Pseudomonadales</taxon>
        <taxon>Pseudomonadaceae</taxon>
        <taxon>Pseudomonas</taxon>
    </lineage>
</organism>
<dbReference type="Proteomes" id="UP000216113">
    <property type="component" value="Unassembled WGS sequence"/>
</dbReference>
<comment type="caution">
    <text evidence="3">The sequence shown here is derived from an EMBL/GenBank/DDBJ whole genome shotgun (WGS) entry which is preliminary data.</text>
</comment>
<reference evidence="3 4" key="1">
    <citation type="submission" date="2017-08" db="EMBL/GenBank/DDBJ databases">
        <title>Genomic and metabolic characterisation of spoilage-associated Pseudomonas species.</title>
        <authorList>
            <person name="Stanborough T."/>
            <person name="Fegan N."/>
            <person name="Powell S.M."/>
            <person name="Singh T."/>
            <person name="Tamplin M.L."/>
            <person name="Chandry P.S."/>
        </authorList>
    </citation>
    <scope>NUCLEOTIDE SEQUENCE [LARGE SCALE GENOMIC DNA]</scope>
    <source>
        <strain evidence="3 4">F1820</strain>
    </source>
</reference>
<evidence type="ECO:0000256" key="2">
    <source>
        <dbReference type="SAM" id="SignalP"/>
    </source>
</evidence>
<keyword evidence="2" id="KW-0732">Signal</keyword>
<evidence type="ECO:0000313" key="3">
    <source>
        <dbReference type="EMBL" id="OZY40427.1"/>
    </source>
</evidence>
<feature type="region of interest" description="Disordered" evidence="1">
    <location>
        <begin position="72"/>
        <end position="124"/>
    </location>
</feature>